<keyword evidence="2" id="KW-0238">DNA-binding</keyword>
<feature type="domain" description="HTH iclR-type" evidence="6">
    <location>
        <begin position="25"/>
        <end position="87"/>
    </location>
</feature>
<dbReference type="GO" id="GO:0045892">
    <property type="term" value="P:negative regulation of DNA-templated transcription"/>
    <property type="evidence" value="ECO:0007669"/>
    <property type="project" value="TreeGrafter"/>
</dbReference>
<dbReference type="HOGENOM" id="CLU_062618_2_0_5"/>
<keyword evidence="1" id="KW-0805">Transcription regulation</keyword>
<dbReference type="PANTHER" id="PTHR30136">
    <property type="entry name" value="HELIX-TURN-HELIX TRANSCRIPTIONAL REGULATOR, ICLR FAMILY"/>
    <property type="match status" value="1"/>
</dbReference>
<evidence type="ECO:0000256" key="3">
    <source>
        <dbReference type="ARBA" id="ARBA00023163"/>
    </source>
</evidence>
<dbReference type="PROSITE" id="PS50006">
    <property type="entry name" value="FHA_DOMAIN"/>
    <property type="match status" value="1"/>
</dbReference>
<dbReference type="Pfam" id="PF01614">
    <property type="entry name" value="IclR_C"/>
    <property type="match status" value="1"/>
</dbReference>
<reference evidence="8 9" key="1">
    <citation type="journal article" date="2012" name="J. Am. Chem. Soc.">
        <title>Bacterial biosynthesis and maturation of the didemnin anti-cancer agents.</title>
        <authorList>
            <person name="Xu Y."/>
            <person name="Kersten R.D."/>
            <person name="Nam S.J."/>
            <person name="Lu L."/>
            <person name="Al-Suwailem A.M."/>
            <person name="Zheng H."/>
            <person name="Fenical W."/>
            <person name="Dorrestein P.C."/>
            <person name="Moore B.S."/>
            <person name="Qian P.Y."/>
        </authorList>
    </citation>
    <scope>NUCLEOTIDE SEQUENCE [LARGE SCALE GENOMIC DNA]</scope>
    <source>
        <strain evidence="8 9">KA081020-065</strain>
    </source>
</reference>
<dbReference type="SMART" id="SM00346">
    <property type="entry name" value="HTH_ICLR"/>
    <property type="match status" value="1"/>
</dbReference>
<evidence type="ECO:0000259" key="7">
    <source>
        <dbReference type="PROSITE" id="PS51078"/>
    </source>
</evidence>
<dbReference type="Pfam" id="PF09339">
    <property type="entry name" value="HTH_IclR"/>
    <property type="match status" value="1"/>
</dbReference>
<dbReference type="Gene3D" id="1.10.10.10">
    <property type="entry name" value="Winged helix-like DNA-binding domain superfamily/Winged helix DNA-binding domain"/>
    <property type="match status" value="1"/>
</dbReference>
<dbReference type="RefSeq" id="WP_014747636.1">
    <property type="nucleotide sequence ID" value="NC_017957.2"/>
</dbReference>
<dbReference type="InterPro" id="IPR000253">
    <property type="entry name" value="FHA_dom"/>
</dbReference>
<dbReference type="PROSITE" id="PS51077">
    <property type="entry name" value="HTH_ICLR"/>
    <property type="match status" value="1"/>
</dbReference>
<dbReference type="InterPro" id="IPR036388">
    <property type="entry name" value="WH-like_DNA-bd_sf"/>
</dbReference>
<feature type="compositionally biased region" description="Gly residues" evidence="4">
    <location>
        <begin position="9"/>
        <end position="18"/>
    </location>
</feature>
<dbReference type="GO" id="GO:0003677">
    <property type="term" value="F:DNA binding"/>
    <property type="evidence" value="ECO:0007669"/>
    <property type="project" value="UniProtKB-KW"/>
</dbReference>
<evidence type="ECO:0000259" key="5">
    <source>
        <dbReference type="PROSITE" id="PS50006"/>
    </source>
</evidence>
<organism evidence="8 9">
    <name type="scientific">Tistrella mobilis (strain KA081020-065)</name>
    <dbReference type="NCBI Taxonomy" id="1110502"/>
    <lineage>
        <taxon>Bacteria</taxon>
        <taxon>Pseudomonadati</taxon>
        <taxon>Pseudomonadota</taxon>
        <taxon>Alphaproteobacteria</taxon>
        <taxon>Geminicoccales</taxon>
        <taxon>Geminicoccaceae</taxon>
        <taxon>Tistrella</taxon>
    </lineage>
</organism>
<dbReference type="AlphaFoldDB" id="I3TT71"/>
<dbReference type="InterPro" id="IPR005471">
    <property type="entry name" value="Tscrpt_reg_IclR_N"/>
</dbReference>
<name>I3TT71_TISMK</name>
<evidence type="ECO:0000256" key="2">
    <source>
        <dbReference type="ARBA" id="ARBA00023125"/>
    </source>
</evidence>
<dbReference type="SUPFAM" id="SSF46785">
    <property type="entry name" value="Winged helix' DNA-binding domain"/>
    <property type="match status" value="1"/>
</dbReference>
<evidence type="ECO:0000259" key="6">
    <source>
        <dbReference type="PROSITE" id="PS51077"/>
    </source>
</evidence>
<keyword evidence="3" id="KW-0804">Transcription</keyword>
<feature type="domain" description="FHA" evidence="5">
    <location>
        <begin position="39"/>
        <end position="62"/>
    </location>
</feature>
<dbReference type="Proteomes" id="UP000005258">
    <property type="component" value="Plasmid pTM1"/>
</dbReference>
<feature type="region of interest" description="Disordered" evidence="4">
    <location>
        <begin position="1"/>
        <end position="22"/>
    </location>
</feature>
<dbReference type="InterPro" id="IPR029016">
    <property type="entry name" value="GAF-like_dom_sf"/>
</dbReference>
<evidence type="ECO:0000313" key="9">
    <source>
        <dbReference type="Proteomes" id="UP000005258"/>
    </source>
</evidence>
<feature type="domain" description="IclR-ED" evidence="7">
    <location>
        <begin position="88"/>
        <end position="266"/>
    </location>
</feature>
<protein>
    <submittedName>
        <fullName evidence="8">Transcriptional regulator</fullName>
    </submittedName>
</protein>
<evidence type="ECO:0000256" key="4">
    <source>
        <dbReference type="SAM" id="MobiDB-lite"/>
    </source>
</evidence>
<geneLocation type="plasmid" evidence="8 9">
    <name>pTM1</name>
</geneLocation>
<evidence type="ECO:0000256" key="1">
    <source>
        <dbReference type="ARBA" id="ARBA00023015"/>
    </source>
</evidence>
<dbReference type="EMBL" id="CP003237">
    <property type="protein sequence ID" value="AFK55959.1"/>
    <property type="molecule type" value="Genomic_DNA"/>
</dbReference>
<sequence length="272" mass="28953">MEAKQAGARSGGRRGAGGDTKRKGIQSVEIGMGVLDALVRLGRPSSLTDISRASGQSVSQAHRYLASFVNTGFLRQDPATALYDLHTGALRLGLAAMGRLDMFEEASRAAQELVAASGRTVLIAVWAETGPTIIRWYPGNPPVYTMLTIGSHLSLTQSATGRIFLAFLNEGFVSDLLQRELARDRSEGPVDIDAMRAQTRRELSAAVDGTTAPGLRAFAAPVFNLQGQLVLALSIIASPNFGRDGDTAARDMLIAAAREVTHRLGGRWPQPG</sequence>
<dbReference type="PROSITE" id="PS51078">
    <property type="entry name" value="ICLR_ED"/>
    <property type="match status" value="1"/>
</dbReference>
<proteinExistence type="predicted"/>
<dbReference type="KEGG" id="tmo:TMO_a0556"/>
<dbReference type="PATRIC" id="fig|1110502.3.peg.4207"/>
<dbReference type="InterPro" id="IPR050707">
    <property type="entry name" value="HTH_MetabolicPath_Reg"/>
</dbReference>
<dbReference type="SUPFAM" id="SSF55781">
    <property type="entry name" value="GAF domain-like"/>
    <property type="match status" value="1"/>
</dbReference>
<keyword evidence="9" id="KW-1185">Reference proteome</keyword>
<dbReference type="GO" id="GO:0003700">
    <property type="term" value="F:DNA-binding transcription factor activity"/>
    <property type="evidence" value="ECO:0007669"/>
    <property type="project" value="TreeGrafter"/>
</dbReference>
<dbReference type="Gene3D" id="3.30.450.40">
    <property type="match status" value="1"/>
</dbReference>
<evidence type="ECO:0000313" key="8">
    <source>
        <dbReference type="EMBL" id="AFK55959.1"/>
    </source>
</evidence>
<dbReference type="InterPro" id="IPR036390">
    <property type="entry name" value="WH_DNA-bd_sf"/>
</dbReference>
<gene>
    <name evidence="8" type="primary">iclR</name>
    <name evidence="8" type="ordered locus">TMO_a0556</name>
</gene>
<accession>I3TT71</accession>
<dbReference type="InterPro" id="IPR014757">
    <property type="entry name" value="Tscrpt_reg_IclR_C"/>
</dbReference>
<keyword evidence="8" id="KW-0614">Plasmid</keyword>
<dbReference type="PANTHER" id="PTHR30136:SF8">
    <property type="entry name" value="TRANSCRIPTIONAL REGULATORY PROTEIN"/>
    <property type="match status" value="1"/>
</dbReference>